<reference evidence="1" key="2">
    <citation type="journal article" date="2015" name="Data Brief">
        <title>Shoot transcriptome of the giant reed, Arundo donax.</title>
        <authorList>
            <person name="Barrero R.A."/>
            <person name="Guerrero F.D."/>
            <person name="Moolhuijzen P."/>
            <person name="Goolsby J.A."/>
            <person name="Tidwell J."/>
            <person name="Bellgard S.E."/>
            <person name="Bellgard M.I."/>
        </authorList>
    </citation>
    <scope>NUCLEOTIDE SEQUENCE</scope>
    <source>
        <tissue evidence="1">Shoot tissue taken approximately 20 cm above the soil surface</tissue>
    </source>
</reference>
<sequence length="49" mass="5623">MENGRFILVRLACFCLQLIIFRLNNLPATVGVTCIQISYFSITKRNDIC</sequence>
<evidence type="ECO:0000313" key="1">
    <source>
        <dbReference type="EMBL" id="JAE35385.1"/>
    </source>
</evidence>
<organism evidence="1">
    <name type="scientific">Arundo donax</name>
    <name type="common">Giant reed</name>
    <name type="synonym">Donax arundinaceus</name>
    <dbReference type="NCBI Taxonomy" id="35708"/>
    <lineage>
        <taxon>Eukaryota</taxon>
        <taxon>Viridiplantae</taxon>
        <taxon>Streptophyta</taxon>
        <taxon>Embryophyta</taxon>
        <taxon>Tracheophyta</taxon>
        <taxon>Spermatophyta</taxon>
        <taxon>Magnoliopsida</taxon>
        <taxon>Liliopsida</taxon>
        <taxon>Poales</taxon>
        <taxon>Poaceae</taxon>
        <taxon>PACMAD clade</taxon>
        <taxon>Arundinoideae</taxon>
        <taxon>Arundineae</taxon>
        <taxon>Arundo</taxon>
    </lineage>
</organism>
<proteinExistence type="predicted"/>
<protein>
    <submittedName>
        <fullName evidence="1">Uncharacterized protein</fullName>
    </submittedName>
</protein>
<accession>A0A0A9HDX2</accession>
<dbReference type="AlphaFoldDB" id="A0A0A9HDX2"/>
<name>A0A0A9HDX2_ARUDO</name>
<dbReference type="EMBL" id="GBRH01162511">
    <property type="protein sequence ID" value="JAE35385.1"/>
    <property type="molecule type" value="Transcribed_RNA"/>
</dbReference>
<reference evidence="1" key="1">
    <citation type="submission" date="2014-09" db="EMBL/GenBank/DDBJ databases">
        <authorList>
            <person name="Magalhaes I.L.F."/>
            <person name="Oliveira U."/>
            <person name="Santos F.R."/>
            <person name="Vidigal T.H.D.A."/>
            <person name="Brescovit A.D."/>
            <person name="Santos A.J."/>
        </authorList>
    </citation>
    <scope>NUCLEOTIDE SEQUENCE</scope>
    <source>
        <tissue evidence="1">Shoot tissue taken approximately 20 cm above the soil surface</tissue>
    </source>
</reference>